<dbReference type="GO" id="GO:0005886">
    <property type="term" value="C:plasma membrane"/>
    <property type="evidence" value="ECO:0007669"/>
    <property type="project" value="UniProtKB-SubCell"/>
</dbReference>
<dbReference type="Pfam" id="PF13303">
    <property type="entry name" value="PTS_EIIC_2"/>
    <property type="match status" value="1"/>
</dbReference>
<feature type="transmembrane region" description="Helical" evidence="8">
    <location>
        <begin position="50"/>
        <end position="68"/>
    </location>
</feature>
<dbReference type="Proteomes" id="UP000277108">
    <property type="component" value="Unassembled WGS sequence"/>
</dbReference>
<evidence type="ECO:0000256" key="6">
    <source>
        <dbReference type="ARBA" id="ARBA00022989"/>
    </source>
</evidence>
<evidence type="ECO:0000313" key="10">
    <source>
        <dbReference type="EMBL" id="RPF56516.1"/>
    </source>
</evidence>
<dbReference type="EMBL" id="RKRK01000003">
    <property type="protein sequence ID" value="RPF56516.1"/>
    <property type="molecule type" value="Genomic_DNA"/>
</dbReference>
<comment type="subcellular location">
    <subcellularLocation>
        <location evidence="1">Cell membrane</location>
        <topology evidence="1">Multi-pass membrane protein</topology>
    </subcellularLocation>
</comment>
<keyword evidence="2" id="KW-0813">Transport</keyword>
<feature type="transmembrane region" description="Helical" evidence="8">
    <location>
        <begin position="12"/>
        <end position="30"/>
    </location>
</feature>
<feature type="transmembrane region" description="Helical" evidence="8">
    <location>
        <begin position="270"/>
        <end position="290"/>
    </location>
</feature>
<keyword evidence="3" id="KW-1003">Cell membrane</keyword>
<feature type="domain" description="Phosphotransferase system EIIC" evidence="9">
    <location>
        <begin position="13"/>
        <end position="330"/>
    </location>
</feature>
<feature type="transmembrane region" description="Helical" evidence="8">
    <location>
        <begin position="120"/>
        <end position="142"/>
    </location>
</feature>
<gene>
    <name evidence="10" type="ORF">EDD62_1154</name>
</gene>
<evidence type="ECO:0000313" key="11">
    <source>
        <dbReference type="Proteomes" id="UP000277108"/>
    </source>
</evidence>
<keyword evidence="7 8" id="KW-0472">Membrane</keyword>
<evidence type="ECO:0000256" key="5">
    <source>
        <dbReference type="ARBA" id="ARBA00022692"/>
    </source>
</evidence>
<keyword evidence="4" id="KW-0762">Sugar transport</keyword>
<reference evidence="10 11" key="1">
    <citation type="submission" date="2018-11" db="EMBL/GenBank/DDBJ databases">
        <title>Genomic Encyclopedia of Type Strains, Phase IV (KMG-IV): sequencing the most valuable type-strain genomes for metagenomic binning, comparative biology and taxonomic classification.</title>
        <authorList>
            <person name="Goeker M."/>
        </authorList>
    </citation>
    <scope>NUCLEOTIDE SEQUENCE [LARGE SCALE GENOMIC DNA]</scope>
    <source>
        <strain evidence="10 11">DSM 29158</strain>
    </source>
</reference>
<evidence type="ECO:0000259" key="9">
    <source>
        <dbReference type="Pfam" id="PF13303"/>
    </source>
</evidence>
<feature type="transmembrane region" description="Helical" evidence="8">
    <location>
        <begin position="296"/>
        <end position="317"/>
    </location>
</feature>
<proteinExistence type="predicted"/>
<dbReference type="OrthoDB" id="396983at2"/>
<evidence type="ECO:0000256" key="4">
    <source>
        <dbReference type="ARBA" id="ARBA00022597"/>
    </source>
</evidence>
<comment type="caution">
    <text evidence="10">The sequence shown here is derived from an EMBL/GenBank/DDBJ whole genome shotgun (WGS) entry which is preliminary data.</text>
</comment>
<dbReference type="PANTHER" id="PTHR40063">
    <property type="entry name" value="MEMBRANE PROTEIN-RELATED"/>
    <property type="match status" value="1"/>
</dbReference>
<dbReference type="GO" id="GO:0008982">
    <property type="term" value="F:protein-N(PI)-phosphohistidine-sugar phosphotransferase activity"/>
    <property type="evidence" value="ECO:0007669"/>
    <property type="project" value="InterPro"/>
</dbReference>
<feature type="transmembrane region" description="Helical" evidence="8">
    <location>
        <begin position="194"/>
        <end position="212"/>
    </location>
</feature>
<dbReference type="AlphaFoldDB" id="A0A3N5BFP3"/>
<organism evidence="10 11">
    <name type="scientific">Abyssicoccus albus</name>
    <dbReference type="NCBI Taxonomy" id="1817405"/>
    <lineage>
        <taxon>Bacteria</taxon>
        <taxon>Bacillati</taxon>
        <taxon>Bacillota</taxon>
        <taxon>Bacilli</taxon>
        <taxon>Bacillales</taxon>
        <taxon>Abyssicoccaceae</taxon>
    </lineage>
</organism>
<evidence type="ECO:0000256" key="2">
    <source>
        <dbReference type="ARBA" id="ARBA00022448"/>
    </source>
</evidence>
<name>A0A3N5BFP3_9BACL</name>
<keyword evidence="5 8" id="KW-0812">Transmembrane</keyword>
<evidence type="ECO:0000256" key="7">
    <source>
        <dbReference type="ARBA" id="ARBA00023136"/>
    </source>
</evidence>
<accession>A0A3N5BFP3</accession>
<sequence length="335" mass="35216">MKGILKKWFIDGLSYMALGLFCSLIIGLILDTVGQQTLVKQLDLSMLSEIGKVAMSLTGAAIGGAMAYGFKSKPLVLFSAIIVGYLAYDTYSGGPVGAYLATLVVCETSKLYASRTSIDIIITPLLSLLIGSGVAKFVGPFLNEVMQSIGRVIVASTEQQPLVMGILVAVIVGLTLTAPISSAAICLMLNLEGLAAGAATIGCVCQMIGFSVNSYRDNGLSGLISIGIGTSMLQVPNILKNPYIIIPPTLASALVAPIMTTLFPMYNNAIGAGMGTSGFVGPLMTIRVMGASIETYTLIAIFYFLLPAIVSFTIYSLMMKIGLIRKGDHTIQIVE</sequence>
<dbReference type="GO" id="GO:0009401">
    <property type="term" value="P:phosphoenolpyruvate-dependent sugar phosphotransferase system"/>
    <property type="evidence" value="ECO:0007669"/>
    <property type="project" value="InterPro"/>
</dbReference>
<evidence type="ECO:0000256" key="3">
    <source>
        <dbReference type="ARBA" id="ARBA00022475"/>
    </source>
</evidence>
<feature type="transmembrane region" description="Helical" evidence="8">
    <location>
        <begin position="162"/>
        <end position="187"/>
    </location>
</feature>
<keyword evidence="6 8" id="KW-1133">Transmembrane helix</keyword>
<evidence type="ECO:0000256" key="1">
    <source>
        <dbReference type="ARBA" id="ARBA00004651"/>
    </source>
</evidence>
<feature type="transmembrane region" description="Helical" evidence="8">
    <location>
        <begin position="243"/>
        <end position="263"/>
    </location>
</feature>
<protein>
    <recommendedName>
        <fullName evidence="9">Phosphotransferase system EIIC domain-containing protein</fullName>
    </recommendedName>
</protein>
<keyword evidence="11" id="KW-1185">Reference proteome</keyword>
<dbReference type="InterPro" id="IPR003352">
    <property type="entry name" value="PTS_EIIC"/>
</dbReference>
<dbReference type="RefSeq" id="WP_123807883.1">
    <property type="nucleotide sequence ID" value="NZ_RKRK01000003.1"/>
</dbReference>
<dbReference type="PANTHER" id="PTHR40063:SF1">
    <property type="entry name" value="MEMBRANE PROTEIN"/>
    <property type="match status" value="1"/>
</dbReference>
<evidence type="ECO:0000256" key="8">
    <source>
        <dbReference type="SAM" id="Phobius"/>
    </source>
</evidence>